<keyword evidence="4" id="KW-1185">Reference proteome</keyword>
<accession>C7PYD2</accession>
<feature type="region of interest" description="Disordered" evidence="1">
    <location>
        <begin position="138"/>
        <end position="183"/>
    </location>
</feature>
<evidence type="ECO:0000256" key="2">
    <source>
        <dbReference type="SAM" id="Phobius"/>
    </source>
</evidence>
<protein>
    <submittedName>
        <fullName evidence="3">Uncharacterized protein</fullName>
    </submittedName>
</protein>
<keyword evidence="2" id="KW-0472">Membrane</keyword>
<evidence type="ECO:0000313" key="3">
    <source>
        <dbReference type="EMBL" id="ACU75422.1"/>
    </source>
</evidence>
<proteinExistence type="predicted"/>
<gene>
    <name evidence="3" type="ordered locus">Caci_6576</name>
</gene>
<evidence type="ECO:0000256" key="1">
    <source>
        <dbReference type="SAM" id="MobiDB-lite"/>
    </source>
</evidence>
<evidence type="ECO:0000313" key="4">
    <source>
        <dbReference type="Proteomes" id="UP000000851"/>
    </source>
</evidence>
<dbReference type="RefSeq" id="WP_015795151.1">
    <property type="nucleotide sequence ID" value="NC_013131.1"/>
</dbReference>
<dbReference type="OrthoDB" id="3401914at2"/>
<feature type="transmembrane region" description="Helical" evidence="2">
    <location>
        <begin position="304"/>
        <end position="325"/>
    </location>
</feature>
<organism evidence="3 4">
    <name type="scientific">Catenulispora acidiphila (strain DSM 44928 / JCM 14897 / NBRC 102108 / NRRL B-24433 / ID139908)</name>
    <dbReference type="NCBI Taxonomy" id="479433"/>
    <lineage>
        <taxon>Bacteria</taxon>
        <taxon>Bacillati</taxon>
        <taxon>Actinomycetota</taxon>
        <taxon>Actinomycetes</taxon>
        <taxon>Catenulisporales</taxon>
        <taxon>Catenulisporaceae</taxon>
        <taxon>Catenulispora</taxon>
    </lineage>
</organism>
<keyword evidence="2" id="KW-0812">Transmembrane</keyword>
<reference evidence="3 4" key="1">
    <citation type="journal article" date="2009" name="Stand. Genomic Sci.">
        <title>Complete genome sequence of Catenulispora acidiphila type strain (ID 139908).</title>
        <authorList>
            <person name="Copeland A."/>
            <person name="Lapidus A."/>
            <person name="Glavina Del Rio T."/>
            <person name="Nolan M."/>
            <person name="Lucas S."/>
            <person name="Chen F."/>
            <person name="Tice H."/>
            <person name="Cheng J.F."/>
            <person name="Bruce D."/>
            <person name="Goodwin L."/>
            <person name="Pitluck S."/>
            <person name="Mikhailova N."/>
            <person name="Pati A."/>
            <person name="Ivanova N."/>
            <person name="Mavromatis K."/>
            <person name="Chen A."/>
            <person name="Palaniappan K."/>
            <person name="Chain P."/>
            <person name="Land M."/>
            <person name="Hauser L."/>
            <person name="Chang Y.J."/>
            <person name="Jeffries C.D."/>
            <person name="Chertkov O."/>
            <person name="Brettin T."/>
            <person name="Detter J.C."/>
            <person name="Han C."/>
            <person name="Ali Z."/>
            <person name="Tindall B.J."/>
            <person name="Goker M."/>
            <person name="Bristow J."/>
            <person name="Eisen J.A."/>
            <person name="Markowitz V."/>
            <person name="Hugenholtz P."/>
            <person name="Kyrpides N.C."/>
            <person name="Klenk H.P."/>
        </authorList>
    </citation>
    <scope>NUCLEOTIDE SEQUENCE [LARGE SCALE GENOMIC DNA]</scope>
    <source>
        <strain evidence="4">DSM 44928 / JCM 14897 / NBRC 102108 / NRRL B-24433 / ID139908</strain>
    </source>
</reference>
<dbReference type="Proteomes" id="UP000000851">
    <property type="component" value="Chromosome"/>
</dbReference>
<dbReference type="InParanoid" id="C7PYD2"/>
<keyword evidence="2" id="KW-1133">Transmembrane helix</keyword>
<name>C7PYD2_CATAD</name>
<dbReference type="HOGENOM" id="CLU_846467_0_0_11"/>
<dbReference type="STRING" id="479433.Caci_6576"/>
<dbReference type="AlphaFoldDB" id="C7PYD2"/>
<feature type="compositionally biased region" description="Pro residues" evidence="1">
    <location>
        <begin position="165"/>
        <end position="174"/>
    </location>
</feature>
<sequence length="328" mass="35075">MEIFVRTKSYRQEYGFLGASPDDWWVEYRRLTTVERPGLIARAEGGAWQVLLTGIPTPRTDAADRRITYSVLFEGSGAPRGEDREVLIRVVRAWLDALADPEAVESGIGAGLDEHLAEEKIVRLLAAGAQGDVRPGVTRIPSLVEQPGRPGSGGLVGRSGRPGLSEPPDPPDPLDPPDDPLTDEELAAPAVAVRAVAAQLDPVPPPAAGASSVSVGSVRTAEDRHHLVAAVESLAANRSGFAGYLNIPRKAESAAQAWNHLAKPGRLCVVLADLPHQAVQEAKKLLAVRPDPDPEPDRKRLVRAAGWLLAALVLGVAAVAVWYLLRRR</sequence>
<dbReference type="KEGG" id="cai:Caci_6576"/>
<dbReference type="eggNOG" id="ENOG502ZIBY">
    <property type="taxonomic scope" value="Bacteria"/>
</dbReference>
<dbReference type="EMBL" id="CP001700">
    <property type="protein sequence ID" value="ACU75422.1"/>
    <property type="molecule type" value="Genomic_DNA"/>
</dbReference>